<name>A0AAX6EDU7_IRIPA</name>
<reference evidence="1" key="1">
    <citation type="journal article" date="2023" name="GigaByte">
        <title>Genome assembly of the bearded iris, Iris pallida Lam.</title>
        <authorList>
            <person name="Bruccoleri R.E."/>
            <person name="Oakeley E.J."/>
            <person name="Faust A.M.E."/>
            <person name="Altorfer M."/>
            <person name="Dessus-Babus S."/>
            <person name="Burckhardt D."/>
            <person name="Oertli M."/>
            <person name="Naumann U."/>
            <person name="Petersen F."/>
            <person name="Wong J."/>
        </authorList>
    </citation>
    <scope>NUCLEOTIDE SEQUENCE</scope>
    <source>
        <strain evidence="1">GSM-AAB239-AS_SAM_17_03QT</strain>
    </source>
</reference>
<gene>
    <name evidence="1" type="ORF">M6B38_194730</name>
</gene>
<organism evidence="1 2">
    <name type="scientific">Iris pallida</name>
    <name type="common">Sweet iris</name>
    <dbReference type="NCBI Taxonomy" id="29817"/>
    <lineage>
        <taxon>Eukaryota</taxon>
        <taxon>Viridiplantae</taxon>
        <taxon>Streptophyta</taxon>
        <taxon>Embryophyta</taxon>
        <taxon>Tracheophyta</taxon>
        <taxon>Spermatophyta</taxon>
        <taxon>Magnoliopsida</taxon>
        <taxon>Liliopsida</taxon>
        <taxon>Asparagales</taxon>
        <taxon>Iridaceae</taxon>
        <taxon>Iridoideae</taxon>
        <taxon>Irideae</taxon>
        <taxon>Iris</taxon>
    </lineage>
</organism>
<evidence type="ECO:0000313" key="1">
    <source>
        <dbReference type="EMBL" id="KAJ6802327.1"/>
    </source>
</evidence>
<dbReference type="EMBL" id="JANAVB010037417">
    <property type="protein sequence ID" value="KAJ6802327.1"/>
    <property type="molecule type" value="Genomic_DNA"/>
</dbReference>
<proteinExistence type="predicted"/>
<comment type="caution">
    <text evidence="1">The sequence shown here is derived from an EMBL/GenBank/DDBJ whole genome shotgun (WGS) entry which is preliminary data.</text>
</comment>
<accession>A0AAX6EDU7</accession>
<dbReference type="Proteomes" id="UP001140949">
    <property type="component" value="Unassembled WGS sequence"/>
</dbReference>
<dbReference type="AlphaFoldDB" id="A0AAX6EDU7"/>
<evidence type="ECO:0000313" key="2">
    <source>
        <dbReference type="Proteomes" id="UP001140949"/>
    </source>
</evidence>
<sequence length="99" mass="11734">MTCTQEVSRTRLILSGVLCNDPLPLAERRFKRQVQRLKRAVDPKCWHRPDKESMQGLHWPVKRNPDLDFQRRAWSIARPMRISLRWVTPMNPSLLSLDT</sequence>
<protein>
    <submittedName>
        <fullName evidence="1">Uncharacterized protein</fullName>
    </submittedName>
</protein>
<keyword evidence="2" id="KW-1185">Reference proteome</keyword>
<reference evidence="1" key="2">
    <citation type="submission" date="2023-04" db="EMBL/GenBank/DDBJ databases">
        <authorList>
            <person name="Bruccoleri R.E."/>
            <person name="Oakeley E.J."/>
            <person name="Faust A.-M."/>
            <person name="Dessus-Babus S."/>
            <person name="Altorfer M."/>
            <person name="Burckhardt D."/>
            <person name="Oertli M."/>
            <person name="Naumann U."/>
            <person name="Petersen F."/>
            <person name="Wong J."/>
        </authorList>
    </citation>
    <scope>NUCLEOTIDE SEQUENCE</scope>
    <source>
        <strain evidence="1">GSM-AAB239-AS_SAM_17_03QT</strain>
        <tissue evidence="1">Leaf</tissue>
    </source>
</reference>